<keyword evidence="3" id="KW-1185">Reference proteome</keyword>
<dbReference type="SUPFAM" id="SSF103473">
    <property type="entry name" value="MFS general substrate transporter"/>
    <property type="match status" value="1"/>
</dbReference>
<feature type="transmembrane region" description="Helical" evidence="1">
    <location>
        <begin position="333"/>
        <end position="354"/>
    </location>
</feature>
<gene>
    <name evidence="2" type="ORF">ACFFK0_26130</name>
</gene>
<feature type="transmembrane region" description="Helical" evidence="1">
    <location>
        <begin position="12"/>
        <end position="31"/>
    </location>
</feature>
<comment type="caution">
    <text evidence="2">The sequence shown here is derived from an EMBL/GenBank/DDBJ whole genome shotgun (WGS) entry which is preliminary data.</text>
</comment>
<accession>A0ABV6DTA9</accession>
<feature type="transmembrane region" description="Helical" evidence="1">
    <location>
        <begin position="293"/>
        <end position="312"/>
    </location>
</feature>
<evidence type="ECO:0000313" key="2">
    <source>
        <dbReference type="EMBL" id="MFC0215880.1"/>
    </source>
</evidence>
<feature type="transmembrane region" description="Helical" evidence="1">
    <location>
        <begin position="95"/>
        <end position="115"/>
    </location>
</feature>
<evidence type="ECO:0000313" key="3">
    <source>
        <dbReference type="Proteomes" id="UP001589776"/>
    </source>
</evidence>
<feature type="transmembrane region" description="Helical" evidence="1">
    <location>
        <begin position="70"/>
        <end position="89"/>
    </location>
</feature>
<feature type="transmembrane region" description="Helical" evidence="1">
    <location>
        <begin position="164"/>
        <end position="186"/>
    </location>
</feature>
<protein>
    <submittedName>
        <fullName evidence="2">MFS transporter</fullName>
    </submittedName>
</protein>
<dbReference type="EMBL" id="JBHLWN010000105">
    <property type="protein sequence ID" value="MFC0215880.1"/>
    <property type="molecule type" value="Genomic_DNA"/>
</dbReference>
<feature type="transmembrane region" description="Helical" evidence="1">
    <location>
        <begin position="136"/>
        <end position="158"/>
    </location>
</feature>
<feature type="transmembrane region" description="Helical" evidence="1">
    <location>
        <begin position="207"/>
        <end position="235"/>
    </location>
</feature>
<feature type="transmembrane region" description="Helical" evidence="1">
    <location>
        <begin position="360"/>
        <end position="379"/>
    </location>
</feature>
<feature type="transmembrane region" description="Helical" evidence="1">
    <location>
        <begin position="268"/>
        <end position="287"/>
    </location>
</feature>
<organism evidence="2 3">
    <name type="scientific">Paenibacillus chartarius</name>
    <dbReference type="NCBI Taxonomy" id="747481"/>
    <lineage>
        <taxon>Bacteria</taxon>
        <taxon>Bacillati</taxon>
        <taxon>Bacillota</taxon>
        <taxon>Bacilli</taxon>
        <taxon>Bacillales</taxon>
        <taxon>Paenibacillaceae</taxon>
        <taxon>Paenibacillus</taxon>
    </lineage>
</organism>
<dbReference type="RefSeq" id="WP_377473493.1">
    <property type="nucleotide sequence ID" value="NZ_JBHLWN010000105.1"/>
</dbReference>
<dbReference type="InterPro" id="IPR036259">
    <property type="entry name" value="MFS_trans_sf"/>
</dbReference>
<evidence type="ECO:0000256" key="1">
    <source>
        <dbReference type="SAM" id="Phobius"/>
    </source>
</evidence>
<name>A0ABV6DTA9_9BACL</name>
<keyword evidence="1" id="KW-0812">Transmembrane</keyword>
<dbReference type="Gene3D" id="1.20.1250.20">
    <property type="entry name" value="MFS general substrate transporter like domains"/>
    <property type="match status" value="1"/>
</dbReference>
<dbReference type="Proteomes" id="UP001589776">
    <property type="component" value="Unassembled WGS sequence"/>
</dbReference>
<feature type="transmembrane region" description="Helical" evidence="1">
    <location>
        <begin position="241"/>
        <end position="261"/>
    </location>
</feature>
<keyword evidence="1" id="KW-1133">Transmembrane helix</keyword>
<keyword evidence="1" id="KW-0472">Membrane</keyword>
<proteinExistence type="predicted"/>
<sequence length="393" mass="43530">MVSKDTKRMLIMNASSNIIFNYIGIFVNLYLWEKNKSIFDVAWFNLVMFVSWTVCFVVGARLISRYSNRILLRCIALCGAAIFTLLSVLELDNRMLWIAVIAVPVGAMWGSYAIAQNITLSMLGRGKDFESYFSLASINGQAISIVNPIVFALVIRWIGYAGSFLLMFVFVTILMAVSFFIPRVSLADAPEPLFRGLSLRRVYAASSLRWMVPSCLAAGFFLQFQGLFALIFTFSVSQDKLVIALLNVLYATSAIGAMILYRKARLSAGIWLAVGMAAVSVGFLAALLQHAPFLVLSNILTTVGMFYFATVWNTQQFSMITKYTPIEQARIFIWREMFLNVTRIILLGLVLPLTSLSGPWFITLLLAALACAGSVPYFVSRSAAALAKEADAS</sequence>
<feature type="transmembrane region" description="Helical" evidence="1">
    <location>
        <begin position="43"/>
        <end position="63"/>
    </location>
</feature>
<reference evidence="2 3" key="1">
    <citation type="submission" date="2024-09" db="EMBL/GenBank/DDBJ databases">
        <authorList>
            <person name="Sun Q."/>
            <person name="Mori K."/>
        </authorList>
    </citation>
    <scope>NUCLEOTIDE SEQUENCE [LARGE SCALE GENOMIC DNA]</scope>
    <source>
        <strain evidence="2 3">CCM 7759</strain>
    </source>
</reference>